<keyword evidence="4" id="KW-0808">Transferase</keyword>
<evidence type="ECO:0000259" key="3">
    <source>
        <dbReference type="PROSITE" id="PS50105"/>
    </source>
</evidence>
<evidence type="ECO:0000259" key="2">
    <source>
        <dbReference type="PROSITE" id="PS50011"/>
    </source>
</evidence>
<dbReference type="SUPFAM" id="SSF47769">
    <property type="entry name" value="SAM/Pointed domain"/>
    <property type="match status" value="1"/>
</dbReference>
<dbReference type="AlphaFoldDB" id="A0A6V7RUI5"/>
<name>A0A6V7RUI5_PLAVN</name>
<evidence type="ECO:0000313" key="5">
    <source>
        <dbReference type="Proteomes" id="UP000515550"/>
    </source>
</evidence>
<dbReference type="VEuPathDB" id="PlasmoDB:PVBDA_0301060"/>
<evidence type="ECO:0000313" key="4">
    <source>
        <dbReference type="EMBL" id="CAD2085333.1"/>
    </source>
</evidence>
<dbReference type="InterPro" id="IPR051681">
    <property type="entry name" value="Ser/Thr_Kinases-Pseudokinases"/>
</dbReference>
<dbReference type="SMART" id="SM00220">
    <property type="entry name" value="S_TKc"/>
    <property type="match status" value="1"/>
</dbReference>
<dbReference type="PROSITE" id="PS50011">
    <property type="entry name" value="PROTEIN_KINASE_DOM"/>
    <property type="match status" value="1"/>
</dbReference>
<feature type="region of interest" description="Disordered" evidence="1">
    <location>
        <begin position="262"/>
        <end position="281"/>
    </location>
</feature>
<keyword evidence="4" id="KW-0418">Kinase</keyword>
<gene>
    <name evidence="4" type="ORF">PVBDA_0301060</name>
</gene>
<dbReference type="SUPFAM" id="SSF56112">
    <property type="entry name" value="Protein kinase-like (PK-like)"/>
    <property type="match status" value="1"/>
</dbReference>
<dbReference type="Gene3D" id="3.30.200.20">
    <property type="entry name" value="Phosphorylase Kinase, domain 1"/>
    <property type="match status" value="1"/>
</dbReference>
<dbReference type="GO" id="GO:0005524">
    <property type="term" value="F:ATP binding"/>
    <property type="evidence" value="ECO:0007669"/>
    <property type="project" value="InterPro"/>
</dbReference>
<evidence type="ECO:0000256" key="1">
    <source>
        <dbReference type="SAM" id="MobiDB-lite"/>
    </source>
</evidence>
<dbReference type="InterPro" id="IPR001660">
    <property type="entry name" value="SAM"/>
</dbReference>
<dbReference type="SUPFAM" id="SSF82185">
    <property type="entry name" value="Histone H3 K4-specific methyltransferase SET7/9 N-terminal domain"/>
    <property type="match status" value="1"/>
</dbReference>
<dbReference type="PROSITE" id="PS50105">
    <property type="entry name" value="SAM_DOMAIN"/>
    <property type="match status" value="1"/>
</dbReference>
<dbReference type="EMBL" id="LR865381">
    <property type="protein sequence ID" value="CAD2085333.1"/>
    <property type="molecule type" value="Genomic_DNA"/>
</dbReference>
<dbReference type="GO" id="GO:0004674">
    <property type="term" value="F:protein serine/threonine kinase activity"/>
    <property type="evidence" value="ECO:0007669"/>
    <property type="project" value="TreeGrafter"/>
</dbReference>
<dbReference type="PROSITE" id="PS00108">
    <property type="entry name" value="PROTEIN_KINASE_ST"/>
    <property type="match status" value="1"/>
</dbReference>
<feature type="domain" description="Protein kinase" evidence="2">
    <location>
        <begin position="434"/>
        <end position="701"/>
    </location>
</feature>
<proteinExistence type="predicted"/>
<dbReference type="InterPro" id="IPR011009">
    <property type="entry name" value="Kinase-like_dom_sf"/>
</dbReference>
<dbReference type="PANTHER" id="PTHR44329">
    <property type="entry name" value="SERINE/THREONINE-PROTEIN KINASE TNNI3K-RELATED"/>
    <property type="match status" value="1"/>
</dbReference>
<reference evidence="4 5" key="1">
    <citation type="submission" date="2020-08" db="EMBL/GenBank/DDBJ databases">
        <authorList>
            <person name="Ramaprasad A."/>
        </authorList>
    </citation>
    <scope>NUCLEOTIDE SEQUENCE [LARGE SCALE GENOMIC DNA]</scope>
</reference>
<dbReference type="InterPro" id="IPR013761">
    <property type="entry name" value="SAM/pointed_sf"/>
</dbReference>
<feature type="domain" description="SAM" evidence="3">
    <location>
        <begin position="342"/>
        <end position="406"/>
    </location>
</feature>
<accession>A0A6V7RUI5</accession>
<organism evidence="4 5">
    <name type="scientific">Plasmodium vinckei brucechwatti</name>
    <dbReference type="NCBI Taxonomy" id="119398"/>
    <lineage>
        <taxon>Eukaryota</taxon>
        <taxon>Sar</taxon>
        <taxon>Alveolata</taxon>
        <taxon>Apicomplexa</taxon>
        <taxon>Aconoidasida</taxon>
        <taxon>Haemosporida</taxon>
        <taxon>Plasmodiidae</taxon>
        <taxon>Plasmodium</taxon>
        <taxon>Plasmodium (Vinckeia)</taxon>
    </lineage>
</organism>
<protein>
    <submittedName>
        <fullName evidence="4">Tyrosine kinase-like protein, putative</fullName>
    </submittedName>
</protein>
<dbReference type="Proteomes" id="UP000515550">
    <property type="component" value="Chromosome PVBDA_03"/>
</dbReference>
<sequence>MGRRKIWGQSYIRTNKGVYIGDIEDKKKHGWGIAINNNGNKYEGLFENDERNIFGSELLCCLYKHNYKNKKKKGDEEKVDGNEIEQNSEKEFEKGNICLNSNRYIYIGKFKNGKKHGNGVLIDYNNYVMYSCIFLNNIIAYKDILFSLINNYQSKCDPSHFFSFHHDKMVCEKKSGTTSFFDKDTQSISIESDGSKNKPTNERGTHSFIKNRYEYSTFNYIKFYEHVMDKIKKYDLHELFLKYESGKEKCDWDEDIKNDYPHLEENKTNNPTNTHEEPSSKQSVSVCVYKSHDSNCNNIMISKSRNDANLYNEINKTLPSYLRKKTRHSFVSLSYAHNSIYWNVFELNFFLFFVGIPKKVIEIFIINEIDGYCLKYIENKLLENMGISDKVIKKCIILSIQCLLKLREKYKHKKKIKILNNKIDNKLLLNKKKIWLLKLIGRGGYNNVYKCLYINNIQKFSNTNFPNNSNLNVNHTLNNIALKICIDKKYSYDFFSELKILSTLRHPNVSLFLGGIKNPQAIALEYIPCGSIFDILHKKKTKIKILDIIKMCKDITAFMSFLHNKGILHCDLKSANILLSESGEIKICDFGLSIQNFDDKPKYLGIVGTYQWTAPEILRGEGYTKKADIYSFGVILWELLHRKIPFNDLKHPLDIIAQVGYSNKHLIINNNINNKLVYVLTSCLHKDKRKRKSFFFWSEYFDILYKANICCEDTNLSFLLS</sequence>
<dbReference type="Gene3D" id="1.10.510.10">
    <property type="entry name" value="Transferase(Phosphotransferase) domain 1"/>
    <property type="match status" value="1"/>
</dbReference>
<dbReference type="Pfam" id="PF00069">
    <property type="entry name" value="Pkinase"/>
    <property type="match status" value="1"/>
</dbReference>
<dbReference type="InterPro" id="IPR000719">
    <property type="entry name" value="Prot_kinase_dom"/>
</dbReference>
<dbReference type="InterPro" id="IPR008271">
    <property type="entry name" value="Ser/Thr_kinase_AS"/>
</dbReference>